<gene>
    <name evidence="10" type="ORF">ATL17_3228</name>
</gene>
<reference evidence="10 11" key="1">
    <citation type="submission" date="2019-03" db="EMBL/GenBank/DDBJ databases">
        <title>Genomic Encyclopedia of Type Strains, Phase III (KMG-III): the genomes of soil and plant-associated and newly described type strains.</title>
        <authorList>
            <person name="Whitman W."/>
        </authorList>
    </citation>
    <scope>NUCLEOTIDE SEQUENCE [LARGE SCALE GENOMIC DNA]</scope>
    <source>
        <strain evidence="10 11">CGMCC 1.7002</strain>
    </source>
</reference>
<keyword evidence="11" id="KW-1185">Reference proteome</keyword>
<evidence type="ECO:0000313" key="10">
    <source>
        <dbReference type="EMBL" id="TDQ62122.1"/>
    </source>
</evidence>
<dbReference type="PANTHER" id="PTHR13806">
    <property type="entry name" value="FLOTILLIN-RELATED"/>
    <property type="match status" value="1"/>
</dbReference>
<feature type="coiled-coil region" evidence="6">
    <location>
        <begin position="269"/>
        <end position="303"/>
    </location>
</feature>
<dbReference type="CDD" id="cd03399">
    <property type="entry name" value="SPFH_flotillin"/>
    <property type="match status" value="1"/>
</dbReference>
<dbReference type="PANTHER" id="PTHR13806:SF31">
    <property type="entry name" value="FLOTILLIN-LIKE PROTEIN 1-RELATED"/>
    <property type="match status" value="1"/>
</dbReference>
<evidence type="ECO:0000256" key="6">
    <source>
        <dbReference type="SAM" id="Coils"/>
    </source>
</evidence>
<dbReference type="OrthoDB" id="9815577at2"/>
<feature type="domain" description="Band 7" evidence="9">
    <location>
        <begin position="27"/>
        <end position="196"/>
    </location>
</feature>
<dbReference type="SUPFAM" id="SSF117892">
    <property type="entry name" value="Band 7/SPFH domain"/>
    <property type="match status" value="1"/>
</dbReference>
<dbReference type="SMART" id="SM00244">
    <property type="entry name" value="PHB"/>
    <property type="match status" value="1"/>
</dbReference>
<evidence type="ECO:0000256" key="8">
    <source>
        <dbReference type="SAM" id="Phobius"/>
    </source>
</evidence>
<evidence type="ECO:0000259" key="9">
    <source>
        <dbReference type="SMART" id="SM00244"/>
    </source>
</evidence>
<accession>A0A4R6VK71</accession>
<keyword evidence="8" id="KW-1133">Transmembrane helix</keyword>
<dbReference type="InterPro" id="IPR001107">
    <property type="entry name" value="Band_7"/>
</dbReference>
<dbReference type="RefSeq" id="WP_133573790.1">
    <property type="nucleotide sequence ID" value="NZ_SNYR01000003.1"/>
</dbReference>
<proteinExistence type="inferred from homology"/>
<dbReference type="InterPro" id="IPR036013">
    <property type="entry name" value="Band_7/SPFH_dom_sf"/>
</dbReference>
<keyword evidence="4" id="KW-1003">Cell membrane</keyword>
<sequence>MSSSVLQILVFAGIILVGLLTIGIIVSRLYQRASKEISFVRTGFGGQKIILNGGALVLPVLHEIIAVNMNTLRLLVRRADDQALITKDRMRVDVVAEFYVRVQPSADSIANAAQTLGSRTMRPDELKDLVEGKFVDALRSVASEMSMEELHEQRVNFVQKVQQVVSEDLLKNGLELESVSLTGLDQTSMEYFNPNNAFDAEGLTRLTQEIESRKKIRNDIEQDTAVQIQNKNLEAAKLKFDLSKEEEYARLHQEREVEVRRAQQAAEIAVEQSEKRKDAERARIEAEQQIRQSEITSERAVEEERIAKERVIETQDIEKQKTVRIASQDREIAIAEKSKEESLSRATADEARAKAVEAEEKVISAREREIAERKKQIELIEAAKEAERDAISLKVVAEAQKVAAADNAEAVREQARGEADRVTISADADAQAEKTRAAAAEIRYAVEASGNKALNEAANLLSNDQVAMKIKLSLIENLEKIIRESAKPMENIEGIKIIQVDGLSSAPASAAANGHANGASNGNLADQVVNSALRYRAQAPLLDSLLKEVGLNGHDINGLTNAVDELMNKPAATSTPGDEEDEVTADDIAQAVIADSRREAPANGQAKASSPPKATKQPSGEPSGDATPGA</sequence>
<keyword evidence="5 8" id="KW-0472">Membrane</keyword>
<feature type="region of interest" description="Disordered" evidence="7">
    <location>
        <begin position="593"/>
        <end position="630"/>
    </location>
</feature>
<comment type="subcellular location">
    <subcellularLocation>
        <location evidence="2">Cell membrane</location>
    </subcellularLocation>
    <subcellularLocation>
        <location evidence="1">Membrane</location>
        <topology evidence="1">Single-pass membrane protein</topology>
    </subcellularLocation>
</comment>
<dbReference type="InterPro" id="IPR031905">
    <property type="entry name" value="Flotillin_C"/>
</dbReference>
<comment type="caution">
    <text evidence="10">The sequence shown here is derived from an EMBL/GenBank/DDBJ whole genome shotgun (WGS) entry which is preliminary data.</text>
</comment>
<evidence type="ECO:0000313" key="11">
    <source>
        <dbReference type="Proteomes" id="UP000295391"/>
    </source>
</evidence>
<dbReference type="Pfam" id="PF01145">
    <property type="entry name" value="Band_7"/>
    <property type="match status" value="1"/>
</dbReference>
<keyword evidence="6" id="KW-0175">Coiled coil</keyword>
<dbReference type="Pfam" id="PF15975">
    <property type="entry name" value="Flot"/>
    <property type="match status" value="1"/>
</dbReference>
<name>A0A4R6VK71_9HYPH</name>
<evidence type="ECO:0000256" key="5">
    <source>
        <dbReference type="ARBA" id="ARBA00023136"/>
    </source>
</evidence>
<evidence type="ECO:0000256" key="2">
    <source>
        <dbReference type="ARBA" id="ARBA00004236"/>
    </source>
</evidence>
<dbReference type="AlphaFoldDB" id="A0A4R6VK71"/>
<evidence type="ECO:0000256" key="7">
    <source>
        <dbReference type="SAM" id="MobiDB-lite"/>
    </source>
</evidence>
<dbReference type="Proteomes" id="UP000295391">
    <property type="component" value="Unassembled WGS sequence"/>
</dbReference>
<feature type="transmembrane region" description="Helical" evidence="8">
    <location>
        <begin position="6"/>
        <end position="29"/>
    </location>
</feature>
<dbReference type="GO" id="GO:0005886">
    <property type="term" value="C:plasma membrane"/>
    <property type="evidence" value="ECO:0007669"/>
    <property type="project" value="UniProtKB-SubCell"/>
</dbReference>
<comment type="similarity">
    <text evidence="3">Belongs to the band 7/mec-2 family. Flotillin subfamily.</text>
</comment>
<protein>
    <submittedName>
        <fullName evidence="10">Putative membrane protein YqiK</fullName>
    </submittedName>
</protein>
<evidence type="ECO:0000256" key="3">
    <source>
        <dbReference type="ARBA" id="ARBA00007161"/>
    </source>
</evidence>
<dbReference type="Gene3D" id="3.30.479.30">
    <property type="entry name" value="Band 7 domain"/>
    <property type="match status" value="1"/>
</dbReference>
<feature type="transmembrane region" description="Helical" evidence="8">
    <location>
        <begin position="49"/>
        <end position="69"/>
    </location>
</feature>
<evidence type="ECO:0000256" key="1">
    <source>
        <dbReference type="ARBA" id="ARBA00004167"/>
    </source>
</evidence>
<dbReference type="InterPro" id="IPR027705">
    <property type="entry name" value="Flotillin_fam"/>
</dbReference>
<keyword evidence="8" id="KW-0812">Transmembrane</keyword>
<organism evidence="10 11">
    <name type="scientific">Maritalea mobilis</name>
    <dbReference type="NCBI Taxonomy" id="483324"/>
    <lineage>
        <taxon>Bacteria</taxon>
        <taxon>Pseudomonadati</taxon>
        <taxon>Pseudomonadota</taxon>
        <taxon>Alphaproteobacteria</taxon>
        <taxon>Hyphomicrobiales</taxon>
        <taxon>Devosiaceae</taxon>
        <taxon>Maritalea</taxon>
    </lineage>
</organism>
<evidence type="ECO:0000256" key="4">
    <source>
        <dbReference type="ARBA" id="ARBA00022475"/>
    </source>
</evidence>
<dbReference type="EMBL" id="SNYR01000003">
    <property type="protein sequence ID" value="TDQ62122.1"/>
    <property type="molecule type" value="Genomic_DNA"/>
</dbReference>